<dbReference type="Pfam" id="PF17921">
    <property type="entry name" value="Integrase_H2C2"/>
    <property type="match status" value="1"/>
</dbReference>
<dbReference type="HOGENOM" id="CLU_786578_0_0_1"/>
<evidence type="ECO:0000259" key="1">
    <source>
        <dbReference type="Pfam" id="PF17921"/>
    </source>
</evidence>
<dbReference type="Gene3D" id="1.10.340.70">
    <property type="match status" value="1"/>
</dbReference>
<evidence type="ECO:0000313" key="2">
    <source>
        <dbReference type="EMBL" id="KIJ23486.1"/>
    </source>
</evidence>
<gene>
    <name evidence="2" type="ORF">M422DRAFT_110166</name>
</gene>
<proteinExistence type="predicted"/>
<dbReference type="InterPro" id="IPR041588">
    <property type="entry name" value="Integrase_H2C2"/>
</dbReference>
<dbReference type="OrthoDB" id="3037028at2759"/>
<protein>
    <recommendedName>
        <fullName evidence="1">Integrase zinc-binding domain-containing protein</fullName>
    </recommendedName>
</protein>
<feature type="domain" description="Integrase zinc-binding" evidence="1">
    <location>
        <begin position="306"/>
        <end position="353"/>
    </location>
</feature>
<dbReference type="InterPro" id="IPR043502">
    <property type="entry name" value="DNA/RNA_pol_sf"/>
</dbReference>
<sequence>QVSKIINWLPCQTVSDVHSFLGSCGAVRIFIEKFTEVACPLVSLTHKNASFMWKEVQQSAMGTLKSKVMTAPALVPLDYPCGRLIVVTVDSSNITVGWIVYQLDTTRRRRPSRYGSIAWDEFDAKYICGMLNNPDIQPNNAMNCWITAILLFSFELVHVPGKDHAEPDGLSRRRSAEGDLEEKDDEWIDEDLGLGVWVNKWMGLGGEECQRRLISNMKSLLTTTSTFSLTFLNFSLTSFNQDINMDKNLPLYFDFLSTTKMLTGLEEKELKTFIKQAMCFFVKDGKLWRRNDSGIHQLVILDLKKHLSLISQAHHQVGHKQAFSTHKHLMDCFLWPGLDCNIAWFVKTCHECQ</sequence>
<dbReference type="InterPro" id="IPR043128">
    <property type="entry name" value="Rev_trsase/Diguanyl_cyclase"/>
</dbReference>
<feature type="non-terminal residue" evidence="2">
    <location>
        <position position="1"/>
    </location>
</feature>
<feature type="non-terminal residue" evidence="2">
    <location>
        <position position="353"/>
    </location>
</feature>
<name>A0A0C9UDJ3_SPHS4</name>
<dbReference type="SUPFAM" id="SSF56672">
    <property type="entry name" value="DNA/RNA polymerases"/>
    <property type="match status" value="1"/>
</dbReference>
<reference evidence="2 3" key="1">
    <citation type="submission" date="2014-06" db="EMBL/GenBank/DDBJ databases">
        <title>Evolutionary Origins and Diversification of the Mycorrhizal Mutualists.</title>
        <authorList>
            <consortium name="DOE Joint Genome Institute"/>
            <consortium name="Mycorrhizal Genomics Consortium"/>
            <person name="Kohler A."/>
            <person name="Kuo A."/>
            <person name="Nagy L.G."/>
            <person name="Floudas D."/>
            <person name="Copeland A."/>
            <person name="Barry K.W."/>
            <person name="Cichocki N."/>
            <person name="Veneault-Fourrey C."/>
            <person name="LaButti K."/>
            <person name="Lindquist E.A."/>
            <person name="Lipzen A."/>
            <person name="Lundell T."/>
            <person name="Morin E."/>
            <person name="Murat C."/>
            <person name="Riley R."/>
            <person name="Ohm R."/>
            <person name="Sun H."/>
            <person name="Tunlid A."/>
            <person name="Henrissat B."/>
            <person name="Grigoriev I.V."/>
            <person name="Hibbett D.S."/>
            <person name="Martin F."/>
        </authorList>
    </citation>
    <scope>NUCLEOTIDE SEQUENCE [LARGE SCALE GENOMIC DNA]</scope>
    <source>
        <strain evidence="2 3">SS14</strain>
    </source>
</reference>
<dbReference type="InterPro" id="IPR050951">
    <property type="entry name" value="Retrovirus_Pol_polyprotein"/>
</dbReference>
<organism evidence="2 3">
    <name type="scientific">Sphaerobolus stellatus (strain SS14)</name>
    <dbReference type="NCBI Taxonomy" id="990650"/>
    <lineage>
        <taxon>Eukaryota</taxon>
        <taxon>Fungi</taxon>
        <taxon>Dikarya</taxon>
        <taxon>Basidiomycota</taxon>
        <taxon>Agaricomycotina</taxon>
        <taxon>Agaricomycetes</taxon>
        <taxon>Phallomycetidae</taxon>
        <taxon>Geastrales</taxon>
        <taxon>Sphaerobolaceae</taxon>
        <taxon>Sphaerobolus</taxon>
    </lineage>
</organism>
<dbReference type="AlphaFoldDB" id="A0A0C9UDJ3"/>
<evidence type="ECO:0000313" key="3">
    <source>
        <dbReference type="Proteomes" id="UP000054279"/>
    </source>
</evidence>
<dbReference type="EMBL" id="KN837658">
    <property type="protein sequence ID" value="KIJ23486.1"/>
    <property type="molecule type" value="Genomic_DNA"/>
</dbReference>
<dbReference type="Gene3D" id="3.30.70.270">
    <property type="match status" value="1"/>
</dbReference>
<accession>A0A0C9UDJ3</accession>
<dbReference type="Proteomes" id="UP000054279">
    <property type="component" value="Unassembled WGS sequence"/>
</dbReference>
<dbReference type="PANTHER" id="PTHR37984:SF5">
    <property type="entry name" value="PROTEIN NYNRIN-LIKE"/>
    <property type="match status" value="1"/>
</dbReference>
<dbReference type="PANTHER" id="PTHR37984">
    <property type="entry name" value="PROTEIN CBG26694"/>
    <property type="match status" value="1"/>
</dbReference>
<keyword evidence="3" id="KW-1185">Reference proteome</keyword>